<dbReference type="Proteomes" id="UP000036902">
    <property type="component" value="Chromosome"/>
</dbReference>
<dbReference type="AlphaFoldDB" id="A0A127K5X1"/>
<dbReference type="EMBL" id="CP014646">
    <property type="protein sequence ID" value="AMO37054.1"/>
    <property type="molecule type" value="Genomic_DNA"/>
</dbReference>
<protein>
    <recommendedName>
        <fullName evidence="3">N-acetyltransferase domain-containing protein</fullName>
    </recommendedName>
</protein>
<dbReference type="STRING" id="1134435.AC731_008865"/>
<evidence type="ECO:0000313" key="1">
    <source>
        <dbReference type="EMBL" id="AMO37054.1"/>
    </source>
</evidence>
<reference evidence="2" key="1">
    <citation type="submission" date="2016-03" db="EMBL/GenBank/DDBJ databases">
        <authorList>
            <person name="Ma C."/>
            <person name="Zhou S."/>
            <person name="Yang G."/>
        </authorList>
    </citation>
    <scope>NUCLEOTIDE SEQUENCE [LARGE SCALE GENOMIC DNA]</scope>
    <source>
        <strain evidence="2">SgZ-1</strain>
    </source>
</reference>
<dbReference type="KEGG" id="thu:AC731_008865"/>
<name>A0A127K5X1_9RHOO</name>
<organism evidence="1 2">
    <name type="scientific">Thauera humireducens</name>
    <dbReference type="NCBI Taxonomy" id="1134435"/>
    <lineage>
        <taxon>Bacteria</taxon>
        <taxon>Pseudomonadati</taxon>
        <taxon>Pseudomonadota</taxon>
        <taxon>Betaproteobacteria</taxon>
        <taxon>Rhodocyclales</taxon>
        <taxon>Zoogloeaceae</taxon>
        <taxon>Thauera</taxon>
    </lineage>
</organism>
<keyword evidence="2" id="KW-1185">Reference proteome</keyword>
<accession>A0A127K5X1</accession>
<gene>
    <name evidence="1" type="ORF">AC731_008865</name>
</gene>
<sequence length="171" mass="18756">MPFSDSARRLRTFRGYSIVWLFGGGNTAETRAALARFWADHGAIGTPFAAWRRTFEVGAVALDVHGEIAGVSSFYPDILPADGRPYWFYRTFVRPDSRIVGLALQLFDCTFATLAADYGGEPGSPEGVVATMENPKLDTPAGLRVIRQSGLALLGTDAHGRSVWRRRFDDA</sequence>
<evidence type="ECO:0008006" key="3">
    <source>
        <dbReference type="Google" id="ProtNLM"/>
    </source>
</evidence>
<evidence type="ECO:0000313" key="2">
    <source>
        <dbReference type="Proteomes" id="UP000036902"/>
    </source>
</evidence>
<proteinExistence type="predicted"/>
<dbReference type="RefSeq" id="WP_048705322.1">
    <property type="nucleotide sequence ID" value="NZ_CP014646.1"/>
</dbReference>